<dbReference type="Pfam" id="PF05227">
    <property type="entry name" value="CHASE3"/>
    <property type="match status" value="1"/>
</dbReference>
<evidence type="ECO:0000313" key="12">
    <source>
        <dbReference type="Proteomes" id="UP000825799"/>
    </source>
</evidence>
<name>A0ABX8WD59_9HYPH</name>
<dbReference type="CDD" id="cd00075">
    <property type="entry name" value="HATPase"/>
    <property type="match status" value="1"/>
</dbReference>
<dbReference type="InterPro" id="IPR036890">
    <property type="entry name" value="HATPase_C_sf"/>
</dbReference>
<dbReference type="CDD" id="cd19410">
    <property type="entry name" value="HK9-like_sensor"/>
    <property type="match status" value="1"/>
</dbReference>
<organism evidence="11 12">
    <name type="scientific">Devosia salina</name>
    <dbReference type="NCBI Taxonomy" id="2860336"/>
    <lineage>
        <taxon>Bacteria</taxon>
        <taxon>Pseudomonadati</taxon>
        <taxon>Pseudomonadota</taxon>
        <taxon>Alphaproteobacteria</taxon>
        <taxon>Hyphomicrobiales</taxon>
        <taxon>Devosiaceae</taxon>
        <taxon>Devosia</taxon>
    </lineage>
</organism>
<gene>
    <name evidence="11" type="ORF">K1X15_14960</name>
</gene>
<evidence type="ECO:0000256" key="5">
    <source>
        <dbReference type="ARBA" id="ARBA00022741"/>
    </source>
</evidence>
<feature type="transmembrane region" description="Helical" evidence="9">
    <location>
        <begin position="194"/>
        <end position="214"/>
    </location>
</feature>
<reference evidence="11 12" key="1">
    <citation type="submission" date="2021-08" db="EMBL/GenBank/DDBJ databases">
        <title>Devosia salina sp. nov., isolated from the South China Sea sediment.</title>
        <authorList>
            <person name="Zhou Z."/>
        </authorList>
    </citation>
    <scope>NUCLEOTIDE SEQUENCE [LARGE SCALE GENOMIC DNA]</scope>
    <source>
        <strain evidence="11 12">SCS-3</strain>
    </source>
</reference>
<evidence type="ECO:0000259" key="10">
    <source>
        <dbReference type="PROSITE" id="PS50109"/>
    </source>
</evidence>
<feature type="domain" description="Histidine kinase" evidence="10">
    <location>
        <begin position="269"/>
        <end position="463"/>
    </location>
</feature>
<evidence type="ECO:0000256" key="9">
    <source>
        <dbReference type="SAM" id="Phobius"/>
    </source>
</evidence>
<dbReference type="Proteomes" id="UP000825799">
    <property type="component" value="Chromosome"/>
</dbReference>
<dbReference type="InterPro" id="IPR007891">
    <property type="entry name" value="CHASE3"/>
</dbReference>
<dbReference type="Gene3D" id="3.30.565.10">
    <property type="entry name" value="Histidine kinase-like ATPase, C-terminal domain"/>
    <property type="match status" value="1"/>
</dbReference>
<protein>
    <recommendedName>
        <fullName evidence="2">histidine kinase</fullName>
        <ecNumber evidence="2">2.7.13.3</ecNumber>
    </recommendedName>
</protein>
<evidence type="ECO:0000256" key="7">
    <source>
        <dbReference type="ARBA" id="ARBA00022840"/>
    </source>
</evidence>
<keyword evidence="12" id="KW-1185">Reference proteome</keyword>
<evidence type="ECO:0000256" key="6">
    <source>
        <dbReference type="ARBA" id="ARBA00022777"/>
    </source>
</evidence>
<keyword evidence="5" id="KW-0547">Nucleotide-binding</keyword>
<keyword evidence="4" id="KW-0808">Transferase</keyword>
<evidence type="ECO:0000256" key="8">
    <source>
        <dbReference type="SAM" id="Coils"/>
    </source>
</evidence>
<accession>A0ABX8WD59</accession>
<dbReference type="InterPro" id="IPR011495">
    <property type="entry name" value="Sig_transdc_His_kin_sub2_dim/P"/>
</dbReference>
<feature type="transmembrane region" description="Helical" evidence="9">
    <location>
        <begin position="24"/>
        <end position="44"/>
    </location>
</feature>
<proteinExistence type="predicted"/>
<dbReference type="Pfam" id="PF02518">
    <property type="entry name" value="HATPase_c"/>
    <property type="match status" value="1"/>
</dbReference>
<dbReference type="SMART" id="SM00387">
    <property type="entry name" value="HATPase_c"/>
    <property type="match status" value="1"/>
</dbReference>
<evidence type="ECO:0000256" key="1">
    <source>
        <dbReference type="ARBA" id="ARBA00000085"/>
    </source>
</evidence>
<keyword evidence="3" id="KW-0597">Phosphoprotein</keyword>
<dbReference type="RefSeq" id="WP_220304410.1">
    <property type="nucleotide sequence ID" value="NZ_CP080590.1"/>
</dbReference>
<dbReference type="EMBL" id="CP080590">
    <property type="protein sequence ID" value="QYO75916.1"/>
    <property type="molecule type" value="Genomic_DNA"/>
</dbReference>
<evidence type="ECO:0000256" key="4">
    <source>
        <dbReference type="ARBA" id="ARBA00022679"/>
    </source>
</evidence>
<keyword evidence="9" id="KW-0472">Membrane</keyword>
<dbReference type="Pfam" id="PF07568">
    <property type="entry name" value="HisKA_2"/>
    <property type="match status" value="1"/>
</dbReference>
<evidence type="ECO:0000256" key="3">
    <source>
        <dbReference type="ARBA" id="ARBA00022553"/>
    </source>
</evidence>
<dbReference type="PANTHER" id="PTHR41523:SF8">
    <property type="entry name" value="ETHYLENE RESPONSE SENSOR PROTEIN"/>
    <property type="match status" value="1"/>
</dbReference>
<keyword evidence="9" id="KW-0812">Transmembrane</keyword>
<evidence type="ECO:0000256" key="2">
    <source>
        <dbReference type="ARBA" id="ARBA00012438"/>
    </source>
</evidence>
<feature type="coiled-coil region" evidence="8">
    <location>
        <begin position="235"/>
        <end position="269"/>
    </location>
</feature>
<sequence>MDVVADQGFSADAARPGWPGGRRLAVWVSLALICLAALAALLLMQGIDRQLGDITKTYAVRNAARELTHALSQAEASQRGYLLTADPQFLPPYREAVSSLDRRVAALLEMTADDPGQSARVTSITGDISSKMAEMNRTVELVTTQRAEEAQTLTETGMGARLMAEVSATLEDFIAEEDAKLTSRNLAIDQTRTGLVAALIAALAAAVVLAYSLLRRTQRQVSVLAQRHRGLLSQKEALEAEVAERTRDIEEARAHADRERQRVEALLQDTNHRIGNSLATVSSLLALQMMRSQSEPVRAALEAARLRVHAVASAHRRLRLGDDLETASANEFLSAVLEDIAATQTDGERIVVVGELAPIEVSARDATTLGILVGELVTNALKYAFPEGREGRIVVQLDRSREGVPVLCVRDNGVGMPPGHEATEAGLGSVIVRQLAGQFGGEPIYSVPEGGGVEVKVVLPELGSPAIRVEEVAL</sequence>
<keyword evidence="6" id="KW-0418">Kinase</keyword>
<dbReference type="SUPFAM" id="SSF55874">
    <property type="entry name" value="ATPase domain of HSP90 chaperone/DNA topoisomerase II/histidine kinase"/>
    <property type="match status" value="1"/>
</dbReference>
<dbReference type="PANTHER" id="PTHR41523">
    <property type="entry name" value="TWO-COMPONENT SYSTEM SENSOR PROTEIN"/>
    <property type="match status" value="1"/>
</dbReference>
<dbReference type="InterPro" id="IPR003594">
    <property type="entry name" value="HATPase_dom"/>
</dbReference>
<dbReference type="PROSITE" id="PS50109">
    <property type="entry name" value="HIS_KIN"/>
    <property type="match status" value="1"/>
</dbReference>
<dbReference type="InterPro" id="IPR005467">
    <property type="entry name" value="His_kinase_dom"/>
</dbReference>
<dbReference type="EC" id="2.7.13.3" evidence="2"/>
<keyword evidence="7" id="KW-0067">ATP-binding</keyword>
<keyword evidence="8" id="KW-0175">Coiled coil</keyword>
<comment type="catalytic activity">
    <reaction evidence="1">
        <text>ATP + protein L-histidine = ADP + protein N-phospho-L-histidine.</text>
        <dbReference type="EC" id="2.7.13.3"/>
    </reaction>
</comment>
<evidence type="ECO:0000313" key="11">
    <source>
        <dbReference type="EMBL" id="QYO75916.1"/>
    </source>
</evidence>
<keyword evidence="9" id="KW-1133">Transmembrane helix</keyword>